<dbReference type="Gene3D" id="1.20.80.10">
    <property type="match status" value="1"/>
</dbReference>
<keyword evidence="6" id="KW-0472">Membrane</keyword>
<dbReference type="eggNOG" id="KOG3529">
    <property type="taxonomic scope" value="Eukaryota"/>
</dbReference>
<reference evidence="11" key="2">
    <citation type="submission" date="2020-09" db="EMBL/GenBank/DDBJ databases">
        <authorList>
            <person name="Kikuchi T."/>
        </authorList>
    </citation>
    <scope>NUCLEOTIDE SEQUENCE</scope>
    <source>
        <strain evidence="11">Ka4C1</strain>
    </source>
</reference>
<proteinExistence type="predicted"/>
<dbReference type="InterPro" id="IPR008954">
    <property type="entry name" value="Moesin_tail_sf"/>
</dbReference>
<dbReference type="Gene3D" id="3.10.20.90">
    <property type="entry name" value="Phosphatidylinositol 3-kinase Catalytic Subunit, Chain A, domain 1"/>
    <property type="match status" value="1"/>
</dbReference>
<comment type="subcellular location">
    <subcellularLocation>
        <location evidence="3">Cell junction</location>
        <location evidence="3">Adherens junction</location>
    </subcellularLocation>
    <subcellularLocation>
        <location evidence="2">Cell membrane</location>
        <topology evidence="2">Peripheral membrane protein</topology>
    </subcellularLocation>
    <subcellularLocation>
        <location evidence="1">Cell projection</location>
        <location evidence="1">Microvillus</location>
    </subcellularLocation>
    <subcellularLocation>
        <location evidence="7">Cell projection</location>
        <location evidence="7">Rhabdomere</location>
    </subcellularLocation>
</comment>
<dbReference type="SMART" id="SM01196">
    <property type="entry name" value="FERM_C"/>
    <property type="match status" value="1"/>
</dbReference>
<dbReference type="EMBL" id="CAJFCV020000003">
    <property type="protein sequence ID" value="CAG9108844.1"/>
    <property type="molecule type" value="Genomic_DNA"/>
</dbReference>
<dbReference type="InterPro" id="IPR000798">
    <property type="entry name" value="Ez/rad/moesin-like"/>
</dbReference>
<feature type="coiled-coil region" evidence="8">
    <location>
        <begin position="304"/>
        <end position="393"/>
    </location>
</feature>
<dbReference type="Pfam" id="PF00373">
    <property type="entry name" value="FERM_M"/>
    <property type="match status" value="1"/>
</dbReference>
<keyword evidence="5" id="KW-1003">Cell membrane</keyword>
<dbReference type="InterPro" id="IPR018980">
    <property type="entry name" value="FERM_PH-like_C"/>
</dbReference>
<dbReference type="AlphaFoldDB" id="A0A1I7SSX8"/>
<keyword evidence="8" id="KW-0175">Coiled coil</keyword>
<evidence type="ECO:0000256" key="4">
    <source>
        <dbReference type="ARBA" id="ARBA00022025"/>
    </source>
</evidence>
<dbReference type="PRINTS" id="PR00935">
    <property type="entry name" value="BAND41"/>
</dbReference>
<dbReference type="Pfam" id="PF09380">
    <property type="entry name" value="FERM_C"/>
    <property type="match status" value="1"/>
</dbReference>
<dbReference type="CDD" id="cd14473">
    <property type="entry name" value="FERM_B-lobe"/>
    <property type="match status" value="1"/>
</dbReference>
<evidence type="ECO:0000313" key="12">
    <source>
        <dbReference type="Proteomes" id="UP000095284"/>
    </source>
</evidence>
<dbReference type="Proteomes" id="UP000659654">
    <property type="component" value="Unassembled WGS sequence"/>
</dbReference>
<dbReference type="InterPro" id="IPR018979">
    <property type="entry name" value="FERM_N"/>
</dbReference>
<dbReference type="InterPro" id="IPR011259">
    <property type="entry name" value="ERM_C_dom"/>
</dbReference>
<reference evidence="14" key="1">
    <citation type="submission" date="2016-11" db="UniProtKB">
        <authorList>
            <consortium name="WormBaseParasite"/>
        </authorList>
    </citation>
    <scope>IDENTIFICATION</scope>
</reference>
<dbReference type="InterPro" id="IPR019747">
    <property type="entry name" value="FERM_CS"/>
</dbReference>
<accession>A0A1I7SSX8</accession>
<dbReference type="InterPro" id="IPR011993">
    <property type="entry name" value="PH-like_dom_sf"/>
</dbReference>
<evidence type="ECO:0000313" key="11">
    <source>
        <dbReference type="EMBL" id="CAD5221821.1"/>
    </source>
</evidence>
<gene>
    <name evidence="11" type="ORF">BXYJ_LOCUS6869</name>
</gene>
<feature type="coiled-coil region" evidence="8">
    <location>
        <begin position="517"/>
        <end position="551"/>
    </location>
</feature>
<protein>
    <recommendedName>
        <fullName evidence="4">Moesin/ezrin/radixin homolog 1</fullName>
    </recommendedName>
</protein>
<dbReference type="WBParaSite" id="BXY_1614600.1">
    <property type="protein sequence ID" value="BXY_1614600.1"/>
    <property type="gene ID" value="BXY_1614600"/>
</dbReference>
<keyword evidence="13" id="KW-1185">Reference proteome</keyword>
<feature type="region of interest" description="Disordered" evidence="9">
    <location>
        <begin position="574"/>
        <end position="593"/>
    </location>
</feature>
<dbReference type="Gene3D" id="2.30.29.30">
    <property type="entry name" value="Pleckstrin-homology domain (PH domain)/Phosphotyrosine-binding domain (PTB)"/>
    <property type="match status" value="1"/>
</dbReference>
<dbReference type="SMART" id="SM00295">
    <property type="entry name" value="B41"/>
    <property type="match status" value="1"/>
</dbReference>
<dbReference type="OrthoDB" id="6018897at2759"/>
<dbReference type="PROSITE" id="PS00660">
    <property type="entry name" value="FERM_1"/>
    <property type="match status" value="1"/>
</dbReference>
<evidence type="ECO:0000313" key="13">
    <source>
        <dbReference type="Proteomes" id="UP000659654"/>
    </source>
</evidence>
<dbReference type="InterPro" id="IPR011174">
    <property type="entry name" value="ERM"/>
</dbReference>
<dbReference type="InterPro" id="IPR035963">
    <property type="entry name" value="FERM_2"/>
</dbReference>
<dbReference type="InterPro" id="IPR029071">
    <property type="entry name" value="Ubiquitin-like_domsf"/>
</dbReference>
<evidence type="ECO:0000259" key="10">
    <source>
        <dbReference type="PROSITE" id="PS50057"/>
    </source>
</evidence>
<dbReference type="InterPro" id="IPR014352">
    <property type="entry name" value="FERM/acyl-CoA-bd_prot_sf"/>
</dbReference>
<dbReference type="SUPFAM" id="SSF47031">
    <property type="entry name" value="Second domain of FERM"/>
    <property type="match status" value="1"/>
</dbReference>
<dbReference type="SUPFAM" id="SSF54236">
    <property type="entry name" value="Ubiquitin-like"/>
    <property type="match status" value="1"/>
</dbReference>
<evidence type="ECO:0000256" key="5">
    <source>
        <dbReference type="ARBA" id="ARBA00022475"/>
    </source>
</evidence>
<dbReference type="SUPFAM" id="SSF48678">
    <property type="entry name" value="Moesin tail domain"/>
    <property type="match status" value="1"/>
</dbReference>
<dbReference type="GO" id="GO:0005912">
    <property type="term" value="C:adherens junction"/>
    <property type="evidence" value="ECO:0007669"/>
    <property type="project" value="UniProtKB-SubCell"/>
</dbReference>
<sequence length="593" mass="69221">MLSLFSRRKKAVPVRVTTMDADITAINIELDWTGRQLFDAVCRIIGLREIWYFGLQFLNKSNISVWLQMEKLVAEQNVIKDEAGAYHFYFLVKFYPESVEEELIQDITRHLFFLQIKQSILKEDLYCQAEAAVLLASYAVQAMCGDVADDVDLELDKLLPASVISHYHMSKEMWEERLRKWWSNNGGLSTEDAEMEYLRVAQDLDMYGIQYYPIYNQKDTNLLLGVSAQGIGIYETHNRLSPRPFFPWSEIKNISFKNKEFSICNVDKSKLKFRAQEMSINMSILDLCIGTHNLYLRRRQPDLLEVQQMKIQAKEQRQKRLAEQAKFMKEKERRIQAETERDKYKNEVAFMSEQLATMQDFIKTSDESHRLTTEKLEQETLAYSKRCSEAEAEVQRVMLSKMQQGDRFHQLQPHYVVNNHFESLPKRSLFRSQVFINELDQYAPPYGTENVEPQLRHSHSTMHRLSQTPEMVLNAKENHVHRSTSNGMTSSYVMEDEGPINNNGSTVLLDGEIQDLCAEIEKTKMENIERNRELKERLSHLRQEIDVFKKQDSITEHDRVHASNVQMGLDKYSTLRKSGAGPPKHRVNTFDGI</sequence>
<dbReference type="Pfam" id="PF09379">
    <property type="entry name" value="FERM_N"/>
    <property type="match status" value="1"/>
</dbReference>
<evidence type="ECO:0000256" key="1">
    <source>
        <dbReference type="ARBA" id="ARBA00004105"/>
    </source>
</evidence>
<dbReference type="InterPro" id="IPR019749">
    <property type="entry name" value="Band_41_domain"/>
</dbReference>
<dbReference type="PROSITE" id="PS50057">
    <property type="entry name" value="FERM_3"/>
    <property type="match status" value="1"/>
</dbReference>
<name>A0A1I7SSX8_BURXY</name>
<dbReference type="EMBL" id="CAJFDI010000003">
    <property type="protein sequence ID" value="CAD5221821.1"/>
    <property type="molecule type" value="Genomic_DNA"/>
</dbReference>
<evidence type="ECO:0000256" key="8">
    <source>
        <dbReference type="SAM" id="Coils"/>
    </source>
</evidence>
<dbReference type="PROSITE" id="PS00661">
    <property type="entry name" value="FERM_2"/>
    <property type="match status" value="1"/>
</dbReference>
<dbReference type="Gene3D" id="6.10.360.10">
    <property type="match status" value="1"/>
</dbReference>
<dbReference type="Pfam" id="PF00769">
    <property type="entry name" value="ERM_C"/>
    <property type="match status" value="1"/>
</dbReference>
<dbReference type="PANTHER" id="PTHR23281">
    <property type="entry name" value="MERLIN/MOESIN/EZRIN/RADIXIN"/>
    <property type="match status" value="1"/>
</dbReference>
<dbReference type="GO" id="GO:0005886">
    <property type="term" value="C:plasma membrane"/>
    <property type="evidence" value="ECO:0007669"/>
    <property type="project" value="UniProtKB-SubCell"/>
</dbReference>
<dbReference type="InterPro" id="IPR000299">
    <property type="entry name" value="FERM_domain"/>
</dbReference>
<evidence type="ECO:0000256" key="3">
    <source>
        <dbReference type="ARBA" id="ARBA00004536"/>
    </source>
</evidence>
<dbReference type="Proteomes" id="UP000095284">
    <property type="component" value="Unplaced"/>
</dbReference>
<dbReference type="GO" id="GO:0005902">
    <property type="term" value="C:microvillus"/>
    <property type="evidence" value="ECO:0007669"/>
    <property type="project" value="UniProtKB-SubCell"/>
</dbReference>
<evidence type="ECO:0000256" key="7">
    <source>
        <dbReference type="ARBA" id="ARBA00043944"/>
    </source>
</evidence>
<evidence type="ECO:0000256" key="9">
    <source>
        <dbReference type="SAM" id="MobiDB-lite"/>
    </source>
</evidence>
<organism evidence="12 14">
    <name type="scientific">Bursaphelenchus xylophilus</name>
    <name type="common">Pinewood nematode worm</name>
    <name type="synonym">Aphelenchoides xylophilus</name>
    <dbReference type="NCBI Taxonomy" id="6326"/>
    <lineage>
        <taxon>Eukaryota</taxon>
        <taxon>Metazoa</taxon>
        <taxon>Ecdysozoa</taxon>
        <taxon>Nematoda</taxon>
        <taxon>Chromadorea</taxon>
        <taxon>Rhabditida</taxon>
        <taxon>Tylenchina</taxon>
        <taxon>Tylenchomorpha</taxon>
        <taxon>Aphelenchoidea</taxon>
        <taxon>Aphelenchoididae</taxon>
        <taxon>Bursaphelenchus</taxon>
    </lineage>
</organism>
<dbReference type="InterPro" id="IPR019748">
    <property type="entry name" value="FERM_central"/>
</dbReference>
<evidence type="ECO:0000256" key="6">
    <source>
        <dbReference type="ARBA" id="ARBA00023136"/>
    </source>
</evidence>
<dbReference type="Gene3D" id="1.20.5.450">
    <property type="match status" value="1"/>
</dbReference>
<dbReference type="GO" id="GO:0003779">
    <property type="term" value="F:actin binding"/>
    <property type="evidence" value="ECO:0007669"/>
    <property type="project" value="InterPro"/>
</dbReference>
<feature type="domain" description="FERM" evidence="10">
    <location>
        <begin position="12"/>
        <end position="299"/>
    </location>
</feature>
<dbReference type="PRINTS" id="PR00661">
    <property type="entry name" value="ERMFAMILY"/>
</dbReference>
<dbReference type="SUPFAM" id="SSF50729">
    <property type="entry name" value="PH domain-like"/>
    <property type="match status" value="1"/>
</dbReference>
<evidence type="ECO:0000256" key="2">
    <source>
        <dbReference type="ARBA" id="ARBA00004202"/>
    </source>
</evidence>
<dbReference type="Proteomes" id="UP000582659">
    <property type="component" value="Unassembled WGS sequence"/>
</dbReference>
<dbReference type="PIRSF" id="PIRSF002305">
    <property type="entry name" value="ERM"/>
    <property type="match status" value="1"/>
</dbReference>
<dbReference type="SMR" id="A0A1I7SSX8"/>
<evidence type="ECO:0000313" key="14">
    <source>
        <dbReference type="WBParaSite" id="BXY_1614600.1"/>
    </source>
</evidence>